<keyword evidence="2" id="KW-1185">Reference proteome</keyword>
<dbReference type="RefSeq" id="WP_194093526.1">
    <property type="nucleotide sequence ID" value="NZ_JADFTZ010000001.1"/>
</dbReference>
<dbReference type="EMBL" id="JADFTZ010000001">
    <property type="protein sequence ID" value="MBE9575630.1"/>
    <property type="molecule type" value="Genomic_DNA"/>
</dbReference>
<comment type="caution">
    <text evidence="1">The sequence shown here is derived from an EMBL/GenBank/DDBJ whole genome shotgun (WGS) entry which is preliminary data.</text>
</comment>
<dbReference type="Proteomes" id="UP000656274">
    <property type="component" value="Unassembled WGS sequence"/>
</dbReference>
<protein>
    <submittedName>
        <fullName evidence="1">Uncharacterized protein</fullName>
    </submittedName>
</protein>
<reference evidence="1 2" key="1">
    <citation type="submission" date="2020-10" db="EMBL/GenBank/DDBJ databases">
        <title>The genome sequence of Flavobacterium aquaticum 1Y8A.</title>
        <authorList>
            <person name="Liu Y."/>
        </authorList>
    </citation>
    <scope>NUCLEOTIDE SEQUENCE [LARGE SCALE GENOMIC DNA]</scope>
    <source>
        <strain evidence="1 2">1Y8A</strain>
    </source>
</reference>
<organism evidence="1 2">
    <name type="scientific">Flavobacterium proteolyticum</name>
    <dbReference type="NCBI Taxonomy" id="2911683"/>
    <lineage>
        <taxon>Bacteria</taxon>
        <taxon>Pseudomonadati</taxon>
        <taxon>Bacteroidota</taxon>
        <taxon>Flavobacteriia</taxon>
        <taxon>Flavobacteriales</taxon>
        <taxon>Flavobacteriaceae</taxon>
        <taxon>Flavobacterium</taxon>
    </lineage>
</organism>
<accession>A0ABR9WNY3</accession>
<proteinExistence type="predicted"/>
<gene>
    <name evidence="1" type="ORF">IM755_02825</name>
</gene>
<name>A0ABR9WNY3_9FLAO</name>
<evidence type="ECO:0000313" key="1">
    <source>
        <dbReference type="EMBL" id="MBE9575630.1"/>
    </source>
</evidence>
<sequence>MKRIILILLFCSFYGFSQDIKLKKGIVTVDNVNWLKYDGCGGWDQVCTVYNLSGEEIIYMKLLSKPDTADQKYWKVNFLGVNKSVDLDFSEGFGLINGKLLKKFYDAKVVNEDGTLNEERVQRMVEKYGTPFTDKANASSTTIIINNNNDQTPKRSGVNINIGG</sequence>
<evidence type="ECO:0000313" key="2">
    <source>
        <dbReference type="Proteomes" id="UP000656274"/>
    </source>
</evidence>